<comment type="caution">
    <text evidence="1">The sequence shown here is derived from an EMBL/GenBank/DDBJ whole genome shotgun (WGS) entry which is preliminary data.</text>
</comment>
<dbReference type="EMBL" id="SPKJ01000059">
    <property type="protein sequence ID" value="MYZ49098.1"/>
    <property type="molecule type" value="Genomic_DNA"/>
</dbReference>
<protein>
    <submittedName>
        <fullName evidence="1">CopG family transcriptional regulator</fullName>
    </submittedName>
</protein>
<evidence type="ECO:0000313" key="1">
    <source>
        <dbReference type="EMBL" id="MYZ49098.1"/>
    </source>
</evidence>
<evidence type="ECO:0000313" key="2">
    <source>
        <dbReference type="Proteomes" id="UP000773614"/>
    </source>
</evidence>
<dbReference type="OrthoDB" id="9803941at2"/>
<dbReference type="RefSeq" id="WP_161141442.1">
    <property type="nucleotide sequence ID" value="NZ_SPKJ01000059.1"/>
</dbReference>
<name>A0A964WUJ7_9HYPH</name>
<proteinExistence type="predicted"/>
<dbReference type="AlphaFoldDB" id="A0A964WUJ7"/>
<reference evidence="1" key="1">
    <citation type="submission" date="2019-03" db="EMBL/GenBank/DDBJ databases">
        <title>Afifella sp. nov., isolated from activated sludge.</title>
        <authorList>
            <person name="Li Q."/>
            <person name="Liu Y."/>
        </authorList>
    </citation>
    <scope>NUCLEOTIDE SEQUENCE</scope>
    <source>
        <strain evidence="1">L72</strain>
    </source>
</reference>
<dbReference type="Proteomes" id="UP000773614">
    <property type="component" value="Unassembled WGS sequence"/>
</dbReference>
<gene>
    <name evidence="1" type="ORF">E4O86_15390</name>
</gene>
<sequence>MRKHRLSVYLEPEIMQALAAYAERRNRSLSLVAEAAVASFVTPDEAERQEAAIAARLDRLSRAVERLERDQTITIETLALFVRHWLTVMPSLPEPHQEAARAKGGERYDAFLEALGRRLAKGSSFRREVSTEVGGAPTPSSG</sequence>
<organism evidence="1 2">
    <name type="scientific">Propylenella binzhouense</name>
    <dbReference type="NCBI Taxonomy" id="2555902"/>
    <lineage>
        <taxon>Bacteria</taxon>
        <taxon>Pseudomonadati</taxon>
        <taxon>Pseudomonadota</taxon>
        <taxon>Alphaproteobacteria</taxon>
        <taxon>Hyphomicrobiales</taxon>
        <taxon>Propylenellaceae</taxon>
        <taxon>Propylenella</taxon>
    </lineage>
</organism>
<keyword evidence="2" id="KW-1185">Reference proteome</keyword>
<accession>A0A964WUJ7</accession>